<sequence length="32" mass="3466">MEDIRTTTPPRQPTPLASLGLSSDSPRARGEK</sequence>
<evidence type="ECO:0000313" key="2">
    <source>
        <dbReference type="EMBL" id="PWZ54536.1"/>
    </source>
</evidence>
<dbReference type="Proteomes" id="UP000251960">
    <property type="component" value="Chromosome 1"/>
</dbReference>
<protein>
    <submittedName>
        <fullName evidence="2">Uncharacterized protein</fullName>
    </submittedName>
</protein>
<gene>
    <name evidence="2" type="ORF">Zm00014a_026303</name>
</gene>
<proteinExistence type="predicted"/>
<name>A0A8J8XAE6_MAIZE</name>
<organism evidence="2">
    <name type="scientific">Zea mays</name>
    <name type="common">Maize</name>
    <dbReference type="NCBI Taxonomy" id="4577"/>
    <lineage>
        <taxon>Eukaryota</taxon>
        <taxon>Viridiplantae</taxon>
        <taxon>Streptophyta</taxon>
        <taxon>Embryophyta</taxon>
        <taxon>Tracheophyta</taxon>
        <taxon>Spermatophyta</taxon>
        <taxon>Magnoliopsida</taxon>
        <taxon>Liliopsida</taxon>
        <taxon>Poales</taxon>
        <taxon>Poaceae</taxon>
        <taxon>PACMAD clade</taxon>
        <taxon>Panicoideae</taxon>
        <taxon>Andropogonodae</taxon>
        <taxon>Andropogoneae</taxon>
        <taxon>Tripsacinae</taxon>
        <taxon>Zea</taxon>
    </lineage>
</organism>
<reference evidence="2" key="1">
    <citation type="journal article" date="2018" name="Nat. Genet.">
        <title>Extensive intraspecific gene order and gene structural variations between Mo17 and other maize genomes.</title>
        <authorList>
            <person name="Sun S."/>
            <person name="Zhou Y."/>
            <person name="Chen J."/>
            <person name="Shi J."/>
            <person name="Zhao H."/>
            <person name="Zhao H."/>
            <person name="Song W."/>
            <person name="Zhang M."/>
            <person name="Cui Y."/>
            <person name="Dong X."/>
            <person name="Liu H."/>
            <person name="Ma X."/>
            <person name="Jiao Y."/>
            <person name="Wang B."/>
            <person name="Wei X."/>
            <person name="Stein J.C."/>
            <person name="Glaubitz J.C."/>
            <person name="Lu F."/>
            <person name="Yu G."/>
            <person name="Liang C."/>
            <person name="Fengler K."/>
            <person name="Li B."/>
            <person name="Rafalski A."/>
            <person name="Schnable P.S."/>
            <person name="Ware D.H."/>
            <person name="Buckler E.S."/>
            <person name="Lai J."/>
        </authorList>
    </citation>
    <scope>NUCLEOTIDE SEQUENCE [LARGE SCALE GENOMIC DNA]</scope>
    <source>
        <tissue evidence="2">Seedling</tissue>
    </source>
</reference>
<dbReference type="AlphaFoldDB" id="A0A8J8XAE6"/>
<dbReference type="EMBL" id="NCVQ01000001">
    <property type="protein sequence ID" value="PWZ54536.1"/>
    <property type="molecule type" value="Genomic_DNA"/>
</dbReference>
<evidence type="ECO:0000256" key="1">
    <source>
        <dbReference type="SAM" id="MobiDB-lite"/>
    </source>
</evidence>
<comment type="caution">
    <text evidence="2">The sequence shown here is derived from an EMBL/GenBank/DDBJ whole genome shotgun (WGS) entry which is preliminary data.</text>
</comment>
<feature type="region of interest" description="Disordered" evidence="1">
    <location>
        <begin position="1"/>
        <end position="32"/>
    </location>
</feature>
<accession>A0A8J8XAE6</accession>